<dbReference type="InterPro" id="IPR013587">
    <property type="entry name" value="Nitrate/nitrite_sensing"/>
</dbReference>
<gene>
    <name evidence="9" type="ORF">IT779_14195</name>
</gene>
<feature type="region of interest" description="Disordered" evidence="6">
    <location>
        <begin position="700"/>
        <end position="796"/>
    </location>
</feature>
<dbReference type="InterPro" id="IPR036890">
    <property type="entry name" value="HATPase_C_sf"/>
</dbReference>
<dbReference type="Gene3D" id="6.10.340.10">
    <property type="match status" value="1"/>
</dbReference>
<dbReference type="RefSeq" id="WP_196149775.1">
    <property type="nucleotide sequence ID" value="NZ_JADMLG010000005.1"/>
</dbReference>
<feature type="compositionally biased region" description="Low complexity" evidence="6">
    <location>
        <begin position="273"/>
        <end position="296"/>
    </location>
</feature>
<feature type="compositionally biased region" description="Basic and acidic residues" evidence="6">
    <location>
        <begin position="772"/>
        <end position="788"/>
    </location>
</feature>
<organism evidence="9 10">
    <name type="scientific">Nocardia bovistercoris</name>
    <dbReference type="NCBI Taxonomy" id="2785916"/>
    <lineage>
        <taxon>Bacteria</taxon>
        <taxon>Bacillati</taxon>
        <taxon>Actinomycetota</taxon>
        <taxon>Actinomycetes</taxon>
        <taxon>Mycobacteriales</taxon>
        <taxon>Nocardiaceae</taxon>
        <taxon>Nocardia</taxon>
    </lineage>
</organism>
<dbReference type="SMART" id="SM00387">
    <property type="entry name" value="HATPase_c"/>
    <property type="match status" value="1"/>
</dbReference>
<keyword evidence="7" id="KW-0812">Transmembrane</keyword>
<dbReference type="EMBL" id="JADMLG010000005">
    <property type="protein sequence ID" value="MBH0777430.1"/>
    <property type="molecule type" value="Genomic_DNA"/>
</dbReference>
<keyword evidence="7" id="KW-1133">Transmembrane helix</keyword>
<evidence type="ECO:0000313" key="10">
    <source>
        <dbReference type="Proteomes" id="UP000655751"/>
    </source>
</evidence>
<keyword evidence="10" id="KW-1185">Reference proteome</keyword>
<keyword evidence="3" id="KW-0597">Phosphoprotein</keyword>
<evidence type="ECO:0000256" key="5">
    <source>
        <dbReference type="ARBA" id="ARBA00022777"/>
    </source>
</evidence>
<keyword evidence="7" id="KW-0472">Membrane</keyword>
<keyword evidence="5 9" id="KW-0418">Kinase</keyword>
<evidence type="ECO:0000256" key="4">
    <source>
        <dbReference type="ARBA" id="ARBA00022679"/>
    </source>
</evidence>
<accession>A0A931ICQ2</accession>
<dbReference type="PANTHER" id="PTHR45436:SF5">
    <property type="entry name" value="SENSOR HISTIDINE KINASE TRCS"/>
    <property type="match status" value="1"/>
</dbReference>
<evidence type="ECO:0000256" key="1">
    <source>
        <dbReference type="ARBA" id="ARBA00000085"/>
    </source>
</evidence>
<evidence type="ECO:0000256" key="7">
    <source>
        <dbReference type="SAM" id="Phobius"/>
    </source>
</evidence>
<dbReference type="PANTHER" id="PTHR45436">
    <property type="entry name" value="SENSOR HISTIDINE KINASE YKOH"/>
    <property type="match status" value="1"/>
</dbReference>
<proteinExistence type="predicted"/>
<name>A0A931ICQ2_9NOCA</name>
<comment type="catalytic activity">
    <reaction evidence="1">
        <text>ATP + protein L-histidine = ADP + protein N-phospho-L-histidine.</text>
        <dbReference type="EC" id="2.7.13.3"/>
    </reaction>
</comment>
<feature type="domain" description="Histidine kinase/HSP90-like ATPase" evidence="8">
    <location>
        <begin position="548"/>
        <end position="661"/>
    </location>
</feature>
<dbReference type="Proteomes" id="UP000655751">
    <property type="component" value="Unassembled WGS sequence"/>
</dbReference>
<dbReference type="GO" id="GO:0005886">
    <property type="term" value="C:plasma membrane"/>
    <property type="evidence" value="ECO:0007669"/>
    <property type="project" value="TreeGrafter"/>
</dbReference>
<evidence type="ECO:0000256" key="6">
    <source>
        <dbReference type="SAM" id="MobiDB-lite"/>
    </source>
</evidence>
<protein>
    <recommendedName>
        <fullName evidence="2">histidine kinase</fullName>
        <ecNumber evidence="2">2.7.13.3</ecNumber>
    </recommendedName>
</protein>
<keyword evidence="4" id="KW-0808">Transferase</keyword>
<reference evidence="9" key="1">
    <citation type="submission" date="2020-11" db="EMBL/GenBank/DDBJ databases">
        <title>Nocardia NEAU-351.nov., a novel actinomycete isolated from the cow dung.</title>
        <authorList>
            <person name="Zhang X."/>
        </authorList>
    </citation>
    <scope>NUCLEOTIDE SEQUENCE</scope>
    <source>
        <strain evidence="9">NEAU-351</strain>
    </source>
</reference>
<comment type="caution">
    <text evidence="9">The sequence shown here is derived from an EMBL/GenBank/DDBJ whole genome shotgun (WGS) entry which is preliminary data.</text>
</comment>
<dbReference type="GO" id="GO:0000160">
    <property type="term" value="P:phosphorelay signal transduction system"/>
    <property type="evidence" value="ECO:0007669"/>
    <property type="project" value="TreeGrafter"/>
</dbReference>
<evidence type="ECO:0000313" key="9">
    <source>
        <dbReference type="EMBL" id="MBH0777430.1"/>
    </source>
</evidence>
<dbReference type="EC" id="2.7.13.3" evidence="2"/>
<dbReference type="InterPro" id="IPR050428">
    <property type="entry name" value="TCS_sensor_his_kinase"/>
</dbReference>
<sequence>MFKRGQPRRPLGVRARLLAIVLIPSVALLSIGIGAAVYLIQDGRKDKDWAEFAAQTTAPAIGMIEAFQLERGASMLYIAQVPDIEEHLGASRRNSDATLASLIDRGAGAAMRSDITPEMDGITRLYQALPNLRAAIDARAMPQEQAFAAFSTIIDTIVQGTSIAARIAPDAQIAVDLYRGVHPLRAAEAISKAATIGSTALLTNQMTTAQFSDFTRNVGDARGEIAYAAAVLTGARQAQLKTITDSPAWQQLVAMEDAVIRRGVSSGEEATGSEDSTSARSSTGSGASTTRRSQTSPVALPMSTNEWGTTAGQVRSELLKLWNDQSQDAHRNAETAGDEKASDSLYGGIAVGVVTLLAFLAALYLANRLIGRMRRLRQETLQLADERLPNTIRVLSDGKEIDHAAEMTPLDFGRDEIGQIADAFNRAHGAAVSAAVAESKTRSGVNAVFLNIAHRSQVMVHRQLALLDKAEREEENPGKLDVLFQLDHLATRARRNAENLIILGGEKPGRRWRNPVPLIDVVRSAVAESLDYTRIQTGKLPEARITGSTVADLIHLIAELTDNATAFSPPESRVEVSGNLVGKGVAIEISDQGLGMSESELVDRNALLANPPDFSVAALSSDARLGLFVVAKLATRHGISVRLSESDYGGIRAIVLVPTTLLADDNDRPPTDAPTETAQVAPRAVLAPAAAIAAAPSGGQQAVTAPSAPAIPSQNIVEKPALPRRRRAVPDPAVEPANGQSPTEPSARPRSADEARNLMSAIENGTRQGRLNRVDDDGHVQPYDRQEGTGDDLQTP</sequence>
<feature type="region of interest" description="Disordered" evidence="6">
    <location>
        <begin position="264"/>
        <end position="307"/>
    </location>
</feature>
<dbReference type="SUPFAM" id="SSF55874">
    <property type="entry name" value="ATPase domain of HSP90 chaperone/DNA topoisomerase II/histidine kinase"/>
    <property type="match status" value="1"/>
</dbReference>
<evidence type="ECO:0000256" key="3">
    <source>
        <dbReference type="ARBA" id="ARBA00022553"/>
    </source>
</evidence>
<dbReference type="Pfam" id="PF02518">
    <property type="entry name" value="HATPase_c"/>
    <property type="match status" value="1"/>
</dbReference>
<evidence type="ECO:0000256" key="2">
    <source>
        <dbReference type="ARBA" id="ARBA00012438"/>
    </source>
</evidence>
<dbReference type="Pfam" id="PF08376">
    <property type="entry name" value="NIT"/>
    <property type="match status" value="1"/>
</dbReference>
<dbReference type="Gene3D" id="3.30.565.10">
    <property type="entry name" value="Histidine kinase-like ATPase, C-terminal domain"/>
    <property type="match status" value="1"/>
</dbReference>
<feature type="transmembrane region" description="Helical" evidence="7">
    <location>
        <begin position="345"/>
        <end position="366"/>
    </location>
</feature>
<dbReference type="AlphaFoldDB" id="A0A931ICQ2"/>
<dbReference type="GO" id="GO:0004673">
    <property type="term" value="F:protein histidine kinase activity"/>
    <property type="evidence" value="ECO:0007669"/>
    <property type="project" value="UniProtKB-EC"/>
</dbReference>
<evidence type="ECO:0000259" key="8">
    <source>
        <dbReference type="SMART" id="SM00387"/>
    </source>
</evidence>
<dbReference type="InterPro" id="IPR003594">
    <property type="entry name" value="HATPase_dom"/>
</dbReference>